<dbReference type="GO" id="GO:1902936">
    <property type="term" value="F:phosphatidylinositol bisphosphate binding"/>
    <property type="evidence" value="ECO:0007669"/>
    <property type="project" value="TreeGrafter"/>
</dbReference>
<evidence type="ECO:0000313" key="2">
    <source>
        <dbReference type="EMBL" id="KAK6636928.1"/>
    </source>
</evidence>
<proteinExistence type="predicted"/>
<protein>
    <recommendedName>
        <fullName evidence="4">CRAL-TRIO domain-containing protein</fullName>
    </recommendedName>
</protein>
<dbReference type="InterPro" id="IPR036865">
    <property type="entry name" value="CRAL-TRIO_dom_sf"/>
</dbReference>
<dbReference type="AlphaFoldDB" id="A0AAN8S857"/>
<evidence type="ECO:0008006" key="4">
    <source>
        <dbReference type="Google" id="ProtNLM"/>
    </source>
</evidence>
<dbReference type="EMBL" id="JAWJWE010000004">
    <property type="protein sequence ID" value="KAK6636928.1"/>
    <property type="molecule type" value="Genomic_DNA"/>
</dbReference>
<feature type="region of interest" description="Disordered" evidence="1">
    <location>
        <begin position="12"/>
        <end position="33"/>
    </location>
</feature>
<dbReference type="Gene3D" id="3.40.525.10">
    <property type="entry name" value="CRAL-TRIO lipid binding domain"/>
    <property type="match status" value="1"/>
</dbReference>
<dbReference type="GO" id="GO:0016020">
    <property type="term" value="C:membrane"/>
    <property type="evidence" value="ECO:0007669"/>
    <property type="project" value="TreeGrafter"/>
</dbReference>
<name>A0AAN8S857_POLSC</name>
<accession>A0AAN8S857</accession>
<dbReference type="Gene3D" id="1.10.8.20">
    <property type="entry name" value="N-terminal domain of phosphatidylinositol transfer protein sec14p"/>
    <property type="match status" value="1"/>
</dbReference>
<dbReference type="SUPFAM" id="SSF52087">
    <property type="entry name" value="CRAL/TRIO domain"/>
    <property type="match status" value="1"/>
</dbReference>
<evidence type="ECO:0000313" key="3">
    <source>
        <dbReference type="Proteomes" id="UP001372834"/>
    </source>
</evidence>
<sequence length="288" mass="33302">MEEPCKEIKYKKKRSNKPVVKPNEKSPPLPMSSEQTLIPRQIYLWKGECEEDLISFPPQRNTVQDLREWVVRQRFIPQDLSDDFLMVFLSGVGFDLKTATEKLEKYFYSRQEPSPLFRDRDPLSPENVKLFEKLYVVPVPDATEKGEKIILAGTKKQSVAYDPIDHAKALAMVLDLLIWEKDFGFGEFIVVFDGRGFECPQLLERKVNDHRSITSLLLDTIPGSLRSFYLLYPPPHVMNVADNRNGLWLTVVKRKEDMVGYLPKNMLPFEFGGNLGHLDDLLGTYQVY</sequence>
<dbReference type="PANTHER" id="PTHR10174:SF224">
    <property type="entry name" value="RETINOL-BINDING PROTEIN PINTA"/>
    <property type="match status" value="1"/>
</dbReference>
<dbReference type="InterPro" id="IPR036273">
    <property type="entry name" value="CRAL/TRIO_N_dom_sf"/>
</dbReference>
<dbReference type="SUPFAM" id="SSF46938">
    <property type="entry name" value="CRAL/TRIO N-terminal domain"/>
    <property type="match status" value="1"/>
</dbReference>
<dbReference type="Proteomes" id="UP001372834">
    <property type="component" value="Unassembled WGS sequence"/>
</dbReference>
<dbReference type="PANTHER" id="PTHR10174">
    <property type="entry name" value="ALPHA-TOCOPHEROL TRANSFER PROTEIN-RELATED"/>
    <property type="match status" value="1"/>
</dbReference>
<evidence type="ECO:0000256" key="1">
    <source>
        <dbReference type="SAM" id="MobiDB-lite"/>
    </source>
</evidence>
<gene>
    <name evidence="2" type="ORF">RUM43_010592</name>
</gene>
<reference evidence="2 3" key="1">
    <citation type="submission" date="2023-10" db="EMBL/GenBank/DDBJ databases">
        <title>Genomes of two closely related lineages of the louse Polyplax serrata with different host specificities.</title>
        <authorList>
            <person name="Martinu J."/>
            <person name="Tarabai H."/>
            <person name="Stefka J."/>
            <person name="Hypsa V."/>
        </authorList>
    </citation>
    <scope>NUCLEOTIDE SEQUENCE [LARGE SCALE GENOMIC DNA]</scope>
    <source>
        <strain evidence="2">HR10_N</strain>
    </source>
</reference>
<organism evidence="2 3">
    <name type="scientific">Polyplax serrata</name>
    <name type="common">Common mouse louse</name>
    <dbReference type="NCBI Taxonomy" id="468196"/>
    <lineage>
        <taxon>Eukaryota</taxon>
        <taxon>Metazoa</taxon>
        <taxon>Ecdysozoa</taxon>
        <taxon>Arthropoda</taxon>
        <taxon>Hexapoda</taxon>
        <taxon>Insecta</taxon>
        <taxon>Pterygota</taxon>
        <taxon>Neoptera</taxon>
        <taxon>Paraneoptera</taxon>
        <taxon>Psocodea</taxon>
        <taxon>Troctomorpha</taxon>
        <taxon>Phthiraptera</taxon>
        <taxon>Anoplura</taxon>
        <taxon>Polyplacidae</taxon>
        <taxon>Polyplax</taxon>
    </lineage>
</organism>
<comment type="caution">
    <text evidence="2">The sequence shown here is derived from an EMBL/GenBank/DDBJ whole genome shotgun (WGS) entry which is preliminary data.</text>
</comment>